<reference evidence="2" key="1">
    <citation type="submission" date="2015-04" db="UniProtKB">
        <authorList>
            <consortium name="EnsemblPlants"/>
        </authorList>
    </citation>
    <scope>IDENTIFICATION</scope>
</reference>
<evidence type="ECO:0000256" key="1">
    <source>
        <dbReference type="SAM" id="MobiDB-lite"/>
    </source>
</evidence>
<accession>A0A0E0C5F5</accession>
<feature type="region of interest" description="Disordered" evidence="1">
    <location>
        <begin position="125"/>
        <end position="151"/>
    </location>
</feature>
<protein>
    <submittedName>
        <fullName evidence="2">Uncharacterized protein</fullName>
    </submittedName>
</protein>
<feature type="compositionally biased region" description="Low complexity" evidence="1">
    <location>
        <begin position="204"/>
        <end position="221"/>
    </location>
</feature>
<feature type="region of interest" description="Disordered" evidence="1">
    <location>
        <begin position="163"/>
        <end position="221"/>
    </location>
</feature>
<name>A0A0E0C5F5_9ORYZ</name>
<reference evidence="2" key="2">
    <citation type="submission" date="2018-05" db="EMBL/GenBank/DDBJ databases">
        <title>OmerRS3 (Oryza meridionalis Reference Sequence Version 3).</title>
        <authorList>
            <person name="Zhang J."/>
            <person name="Kudrna D."/>
            <person name="Lee S."/>
            <person name="Talag J."/>
            <person name="Welchert J."/>
            <person name="Wing R.A."/>
        </authorList>
    </citation>
    <scope>NUCLEOTIDE SEQUENCE [LARGE SCALE GENOMIC DNA]</scope>
    <source>
        <strain evidence="2">cv. OR44</strain>
    </source>
</reference>
<organism evidence="2">
    <name type="scientific">Oryza meridionalis</name>
    <dbReference type="NCBI Taxonomy" id="40149"/>
    <lineage>
        <taxon>Eukaryota</taxon>
        <taxon>Viridiplantae</taxon>
        <taxon>Streptophyta</taxon>
        <taxon>Embryophyta</taxon>
        <taxon>Tracheophyta</taxon>
        <taxon>Spermatophyta</taxon>
        <taxon>Magnoliopsida</taxon>
        <taxon>Liliopsida</taxon>
        <taxon>Poales</taxon>
        <taxon>Poaceae</taxon>
        <taxon>BOP clade</taxon>
        <taxon>Oryzoideae</taxon>
        <taxon>Oryzeae</taxon>
        <taxon>Oryzinae</taxon>
        <taxon>Oryza</taxon>
    </lineage>
</organism>
<keyword evidence="3" id="KW-1185">Reference proteome</keyword>
<dbReference type="EnsemblPlants" id="OMERI01G22710.1">
    <property type="protein sequence ID" value="OMERI01G22710.1"/>
    <property type="gene ID" value="OMERI01G22710"/>
</dbReference>
<evidence type="ECO:0000313" key="3">
    <source>
        <dbReference type="Proteomes" id="UP000008021"/>
    </source>
</evidence>
<sequence length="221" mass="23462">MTPAGAQFSVASSSVTLVPTSLANDRNRRLIHSGEGRGASWIASAAAAPAVLLKAVNESLKSRFRRQIGFELERLRHRQSHMEMAVSGITAQLSTGLAILSVGAAHDKGKELTVIDVDVNVGGGRVGSNRWDKSRAARSGNPGRYFSASARHPTAVSHRAYASLAPLTGPTRSPARAMTRARPRQPSGTRRRRSRRARTPSPPAAVAAPPSRLAPAQPAEK</sequence>
<feature type="compositionally biased region" description="Basic residues" evidence="1">
    <location>
        <begin position="179"/>
        <end position="198"/>
    </location>
</feature>
<dbReference type="Gramene" id="OMERI01G22710.1">
    <property type="protein sequence ID" value="OMERI01G22710.1"/>
    <property type="gene ID" value="OMERI01G22710"/>
</dbReference>
<evidence type="ECO:0000313" key="2">
    <source>
        <dbReference type="EnsemblPlants" id="OMERI01G22710.1"/>
    </source>
</evidence>
<dbReference type="AlphaFoldDB" id="A0A0E0C5F5"/>
<dbReference type="Proteomes" id="UP000008021">
    <property type="component" value="Chromosome 1"/>
</dbReference>
<proteinExistence type="predicted"/>
<dbReference type="HOGENOM" id="CLU_1252357_0_0_1"/>